<feature type="region of interest" description="Disordered" evidence="1">
    <location>
        <begin position="123"/>
        <end position="164"/>
    </location>
</feature>
<proteinExistence type="predicted"/>
<dbReference type="EMBL" id="VSRR010023728">
    <property type="protein sequence ID" value="MPC65721.1"/>
    <property type="molecule type" value="Genomic_DNA"/>
</dbReference>
<dbReference type="Proteomes" id="UP000324222">
    <property type="component" value="Unassembled WGS sequence"/>
</dbReference>
<feature type="compositionally biased region" description="Polar residues" evidence="1">
    <location>
        <begin position="140"/>
        <end position="156"/>
    </location>
</feature>
<evidence type="ECO:0000256" key="2">
    <source>
        <dbReference type="SAM" id="Phobius"/>
    </source>
</evidence>
<keyword evidence="2" id="KW-0472">Membrane</keyword>
<keyword evidence="2" id="KW-1133">Transmembrane helix</keyword>
<gene>
    <name evidence="3" type="ORF">E2C01_059856</name>
</gene>
<keyword evidence="4" id="KW-1185">Reference proteome</keyword>
<comment type="caution">
    <text evidence="3">The sequence shown here is derived from an EMBL/GenBank/DDBJ whole genome shotgun (WGS) entry which is preliminary data.</text>
</comment>
<keyword evidence="2" id="KW-0812">Transmembrane</keyword>
<accession>A0A5B7GZK0</accession>
<dbReference type="AlphaFoldDB" id="A0A5B7GZK0"/>
<organism evidence="3 4">
    <name type="scientific">Portunus trituberculatus</name>
    <name type="common">Swimming crab</name>
    <name type="synonym">Neptunus trituberculatus</name>
    <dbReference type="NCBI Taxonomy" id="210409"/>
    <lineage>
        <taxon>Eukaryota</taxon>
        <taxon>Metazoa</taxon>
        <taxon>Ecdysozoa</taxon>
        <taxon>Arthropoda</taxon>
        <taxon>Crustacea</taxon>
        <taxon>Multicrustacea</taxon>
        <taxon>Malacostraca</taxon>
        <taxon>Eumalacostraca</taxon>
        <taxon>Eucarida</taxon>
        <taxon>Decapoda</taxon>
        <taxon>Pleocyemata</taxon>
        <taxon>Brachyura</taxon>
        <taxon>Eubrachyura</taxon>
        <taxon>Portunoidea</taxon>
        <taxon>Portunidae</taxon>
        <taxon>Portuninae</taxon>
        <taxon>Portunus</taxon>
    </lineage>
</organism>
<name>A0A5B7GZK0_PORTR</name>
<sequence>MKERREELVVLGHDGGDSEDVTQRAQGGHCGHHEQHAQAVPVLLLFLLIHRAAAVPAVELCVGVLLPLLVLLLLLEEGEQVLVAAHNARKPRPYRRLRDPAQHVFAGRGHLRAHLSCIPPAREAQGVTERRQRPARNGKLLSSHQKVQTLQEGITEQQDKHNPV</sequence>
<feature type="transmembrane region" description="Helical" evidence="2">
    <location>
        <begin position="53"/>
        <end position="75"/>
    </location>
</feature>
<evidence type="ECO:0000313" key="3">
    <source>
        <dbReference type="EMBL" id="MPC65721.1"/>
    </source>
</evidence>
<protein>
    <submittedName>
        <fullName evidence="3">Uncharacterized protein</fullName>
    </submittedName>
</protein>
<reference evidence="3 4" key="1">
    <citation type="submission" date="2019-05" db="EMBL/GenBank/DDBJ databases">
        <title>Another draft genome of Portunus trituberculatus and its Hox gene families provides insights of decapod evolution.</title>
        <authorList>
            <person name="Jeong J.-H."/>
            <person name="Song I."/>
            <person name="Kim S."/>
            <person name="Choi T."/>
            <person name="Kim D."/>
            <person name="Ryu S."/>
            <person name="Kim W."/>
        </authorList>
    </citation>
    <scope>NUCLEOTIDE SEQUENCE [LARGE SCALE GENOMIC DNA]</scope>
    <source>
        <tissue evidence="3">Muscle</tissue>
    </source>
</reference>
<evidence type="ECO:0000256" key="1">
    <source>
        <dbReference type="SAM" id="MobiDB-lite"/>
    </source>
</evidence>
<evidence type="ECO:0000313" key="4">
    <source>
        <dbReference type="Proteomes" id="UP000324222"/>
    </source>
</evidence>